<keyword evidence="3" id="KW-1185">Reference proteome</keyword>
<dbReference type="WBParaSite" id="ACRNAN_Path_1525.g5959.t1">
    <property type="protein sequence ID" value="ACRNAN_Path_1525.g5959.t1"/>
    <property type="gene ID" value="ACRNAN_Path_1525.g5959"/>
</dbReference>
<proteinExistence type="predicted"/>
<sequence>MKLIYLVKALQLYLAVAVIWLFLGVGQFCGEFEIKANHAVGSHNTSRVNLEDKVKLGINNRAPTKHWATKVNETIQNMRVSSNETKLTHPRDVQKREASQAYGEPEIEETHTTNVTADSTSSVPPTITKKNEPTTPETNRFRWHADGCIPVSASDFFNSCPPTHAAKIAKQLSWSVILVSCYIVVVLLQLYLVYASHLPPSNDGDFVRLLIGFILWYVALSNLIYVHYTWKDYWPTANMMVTPGFPESWIVIEMICMIMIASMLFEECCRDTCYSNLRIVAGNKITTRNLQQNVLPTLP</sequence>
<feature type="region of interest" description="Disordered" evidence="1">
    <location>
        <begin position="83"/>
        <end position="139"/>
    </location>
</feature>
<evidence type="ECO:0000313" key="3">
    <source>
        <dbReference type="Proteomes" id="UP000887540"/>
    </source>
</evidence>
<feature type="transmembrane region" description="Helical" evidence="2">
    <location>
        <begin position="206"/>
        <end position="228"/>
    </location>
</feature>
<feature type="compositionally biased region" description="Polar residues" evidence="1">
    <location>
        <begin position="112"/>
        <end position="125"/>
    </location>
</feature>
<reference evidence="4" key="1">
    <citation type="submission" date="2022-11" db="UniProtKB">
        <authorList>
            <consortium name="WormBaseParasite"/>
        </authorList>
    </citation>
    <scope>IDENTIFICATION</scope>
</reference>
<feature type="compositionally biased region" description="Basic and acidic residues" evidence="1">
    <location>
        <begin position="86"/>
        <end position="98"/>
    </location>
</feature>
<keyword evidence="2" id="KW-0472">Membrane</keyword>
<keyword evidence="2" id="KW-0812">Transmembrane</keyword>
<feature type="transmembrane region" description="Helical" evidence="2">
    <location>
        <begin position="248"/>
        <end position="265"/>
    </location>
</feature>
<dbReference type="Proteomes" id="UP000887540">
    <property type="component" value="Unplaced"/>
</dbReference>
<name>A0A914C2H7_9BILA</name>
<organism evidence="3 4">
    <name type="scientific">Acrobeloides nanus</name>
    <dbReference type="NCBI Taxonomy" id="290746"/>
    <lineage>
        <taxon>Eukaryota</taxon>
        <taxon>Metazoa</taxon>
        <taxon>Ecdysozoa</taxon>
        <taxon>Nematoda</taxon>
        <taxon>Chromadorea</taxon>
        <taxon>Rhabditida</taxon>
        <taxon>Tylenchina</taxon>
        <taxon>Cephalobomorpha</taxon>
        <taxon>Cephaloboidea</taxon>
        <taxon>Cephalobidae</taxon>
        <taxon>Acrobeloides</taxon>
    </lineage>
</organism>
<feature type="transmembrane region" description="Helical" evidence="2">
    <location>
        <begin position="12"/>
        <end position="28"/>
    </location>
</feature>
<evidence type="ECO:0000256" key="2">
    <source>
        <dbReference type="SAM" id="Phobius"/>
    </source>
</evidence>
<keyword evidence="2" id="KW-1133">Transmembrane helix</keyword>
<feature type="transmembrane region" description="Helical" evidence="2">
    <location>
        <begin position="172"/>
        <end position="194"/>
    </location>
</feature>
<evidence type="ECO:0000256" key="1">
    <source>
        <dbReference type="SAM" id="MobiDB-lite"/>
    </source>
</evidence>
<accession>A0A914C2H7</accession>
<dbReference type="AlphaFoldDB" id="A0A914C2H7"/>
<evidence type="ECO:0000313" key="4">
    <source>
        <dbReference type="WBParaSite" id="ACRNAN_Path_1525.g5959.t1"/>
    </source>
</evidence>
<protein>
    <submittedName>
        <fullName evidence="4">Uncharacterized protein</fullName>
    </submittedName>
</protein>